<keyword evidence="5" id="KW-1185">Reference proteome</keyword>
<keyword evidence="2" id="KW-0812">Transmembrane</keyword>
<dbReference type="InterPro" id="IPR036890">
    <property type="entry name" value="HATPase_C_sf"/>
</dbReference>
<keyword evidence="4" id="KW-0456">Lyase</keyword>
<dbReference type="Pfam" id="PF02518">
    <property type="entry name" value="HATPase_c"/>
    <property type="match status" value="1"/>
</dbReference>
<accession>A0ABQ2DHK7</accession>
<dbReference type="RefSeq" id="WP_188684690.1">
    <property type="nucleotide sequence ID" value="NZ_BMKX01000002.1"/>
</dbReference>
<reference evidence="5" key="1">
    <citation type="journal article" date="2019" name="Int. J. Syst. Evol. Microbiol.">
        <title>The Global Catalogue of Microorganisms (GCM) 10K type strain sequencing project: providing services to taxonomists for standard genome sequencing and annotation.</title>
        <authorList>
            <consortium name="The Broad Institute Genomics Platform"/>
            <consortium name="The Broad Institute Genome Sequencing Center for Infectious Disease"/>
            <person name="Wu L."/>
            <person name="Ma J."/>
        </authorList>
    </citation>
    <scope>NUCLEOTIDE SEQUENCE [LARGE SCALE GENOMIC DNA]</scope>
    <source>
        <strain evidence="5">CGMCC 1.3685</strain>
    </source>
</reference>
<dbReference type="Proteomes" id="UP000606115">
    <property type="component" value="Unassembled WGS sequence"/>
</dbReference>
<dbReference type="EMBL" id="BMKX01000002">
    <property type="protein sequence ID" value="GGJ56510.1"/>
    <property type="molecule type" value="Genomic_DNA"/>
</dbReference>
<name>A0ABQ2DHK7_9MICC</name>
<dbReference type="PROSITE" id="PS50109">
    <property type="entry name" value="HIS_KIN"/>
    <property type="match status" value="1"/>
</dbReference>
<dbReference type="InterPro" id="IPR050640">
    <property type="entry name" value="Bact_2-comp_sensor_kinase"/>
</dbReference>
<sequence length="395" mass="42501">MSPALQITLIVTIVIVGIAIVGYLGFKISRSTKELGTYAEEATFQALHHMSVAVPHLGRGLTEEGAAKSAKALRKLLGCSAFVISDSQQILATDSAIDFTPGLEERAQAIGISAITSQKTQVHRTPGFDLVAAPILAGGQAVGTVTALSERAGASFVRAVSEVAVFVSAQVSTAELDESKAKLLEAQMRALRAQISPHFIYNSLNAIASFINTDPARARELVIEFADFTRYSFRRRGEFTTLAEELEAIDRYLLLEKARFGDRIKVSLQIAPEVLTTQIPFLCLQPLVENAVHHGLEARPDGGRISITATEDGLHAVISVEDDGAGMDPEQLASVLAGTTVNMHVGLRNVDVRLRQLYGNANGLIIDTAPDEGTLITLRIPKFRPPQTLEPDVMP</sequence>
<dbReference type="GeneID" id="303303784"/>
<dbReference type="PANTHER" id="PTHR34220:SF7">
    <property type="entry name" value="SENSOR HISTIDINE KINASE YPDA"/>
    <property type="match status" value="1"/>
</dbReference>
<dbReference type="CDD" id="cd16956">
    <property type="entry name" value="HATPase_YehU-like"/>
    <property type="match status" value="1"/>
</dbReference>
<dbReference type="PANTHER" id="PTHR34220">
    <property type="entry name" value="SENSOR HISTIDINE KINASE YPDA"/>
    <property type="match status" value="1"/>
</dbReference>
<evidence type="ECO:0000256" key="2">
    <source>
        <dbReference type="SAM" id="Phobius"/>
    </source>
</evidence>
<dbReference type="InterPro" id="IPR003594">
    <property type="entry name" value="HATPase_dom"/>
</dbReference>
<dbReference type="Gene3D" id="3.30.565.10">
    <property type="entry name" value="Histidine kinase-like ATPase, C-terminal domain"/>
    <property type="match status" value="1"/>
</dbReference>
<feature type="domain" description="Histidine kinase" evidence="3">
    <location>
        <begin position="217"/>
        <end position="384"/>
    </location>
</feature>
<keyword evidence="1 4" id="KW-0808">Transferase</keyword>
<dbReference type="SUPFAM" id="SSF55874">
    <property type="entry name" value="ATPase domain of HSP90 chaperone/DNA topoisomerase II/histidine kinase"/>
    <property type="match status" value="1"/>
</dbReference>
<keyword evidence="2" id="KW-0472">Membrane</keyword>
<gene>
    <name evidence="4" type="ORF">GCM10007173_14120</name>
</gene>
<keyword evidence="1 4" id="KW-0418">Kinase</keyword>
<dbReference type="Pfam" id="PF06580">
    <property type="entry name" value="His_kinase"/>
    <property type="match status" value="1"/>
</dbReference>
<dbReference type="InterPro" id="IPR010559">
    <property type="entry name" value="Sig_transdc_His_kin_internal"/>
</dbReference>
<evidence type="ECO:0000313" key="4">
    <source>
        <dbReference type="EMBL" id="GGJ56510.1"/>
    </source>
</evidence>
<dbReference type="SMART" id="SM00387">
    <property type="entry name" value="HATPase_c"/>
    <property type="match status" value="1"/>
</dbReference>
<protein>
    <submittedName>
        <fullName evidence="4">Signal transduction histidine kinase</fullName>
    </submittedName>
</protein>
<keyword evidence="2" id="KW-1133">Transmembrane helix</keyword>
<dbReference type="GO" id="GO:0016829">
    <property type="term" value="F:lyase activity"/>
    <property type="evidence" value="ECO:0007669"/>
    <property type="project" value="UniProtKB-KW"/>
</dbReference>
<evidence type="ECO:0000259" key="3">
    <source>
        <dbReference type="PROSITE" id="PS50109"/>
    </source>
</evidence>
<dbReference type="InterPro" id="IPR005467">
    <property type="entry name" value="His_kinase_dom"/>
</dbReference>
<evidence type="ECO:0000313" key="5">
    <source>
        <dbReference type="Proteomes" id="UP000606115"/>
    </source>
</evidence>
<organism evidence="4 5">
    <name type="scientific">Glutamicibacter ardleyensis</name>
    <dbReference type="NCBI Taxonomy" id="225894"/>
    <lineage>
        <taxon>Bacteria</taxon>
        <taxon>Bacillati</taxon>
        <taxon>Actinomycetota</taxon>
        <taxon>Actinomycetes</taxon>
        <taxon>Micrococcales</taxon>
        <taxon>Micrococcaceae</taxon>
        <taxon>Glutamicibacter</taxon>
    </lineage>
</organism>
<dbReference type="GO" id="GO:0016301">
    <property type="term" value="F:kinase activity"/>
    <property type="evidence" value="ECO:0007669"/>
    <property type="project" value="UniProtKB-KW"/>
</dbReference>
<feature type="transmembrane region" description="Helical" evidence="2">
    <location>
        <begin position="6"/>
        <end position="26"/>
    </location>
</feature>
<comment type="caution">
    <text evidence="4">The sequence shown here is derived from an EMBL/GenBank/DDBJ whole genome shotgun (WGS) entry which is preliminary data.</text>
</comment>
<proteinExistence type="predicted"/>
<evidence type="ECO:0000256" key="1">
    <source>
        <dbReference type="ARBA" id="ARBA00022777"/>
    </source>
</evidence>